<comment type="caution">
    <text evidence="1">The sequence shown here is derived from an EMBL/GenBank/DDBJ whole genome shotgun (WGS) entry which is preliminary data.</text>
</comment>
<dbReference type="EMBL" id="JJMU01000021">
    <property type="protein sequence ID" value="KGE14943.1"/>
    <property type="molecule type" value="Genomic_DNA"/>
</dbReference>
<dbReference type="RefSeq" id="WP_052072105.1">
    <property type="nucleotide sequence ID" value="NZ_JJMU01000021.1"/>
</dbReference>
<keyword evidence="2" id="KW-1185">Reference proteome</keyword>
<reference evidence="2" key="1">
    <citation type="submission" date="2014-04" db="EMBL/GenBank/DDBJ databases">
        <title>Whole-Genome optical mapping and complete genome sequence of Sphingobacterium deserti sp. nov., a new spaces isolated from desert in the west of China.</title>
        <authorList>
            <person name="Teng C."/>
            <person name="Zhou Z."/>
            <person name="Li X."/>
            <person name="Chen M."/>
            <person name="Lin M."/>
            <person name="Wang L."/>
            <person name="Su S."/>
            <person name="Zhang C."/>
            <person name="Zhang W."/>
        </authorList>
    </citation>
    <scope>NUCLEOTIDE SEQUENCE [LARGE SCALE GENOMIC DNA]</scope>
    <source>
        <strain evidence="2">ACCC05744</strain>
    </source>
</reference>
<evidence type="ECO:0000313" key="2">
    <source>
        <dbReference type="Proteomes" id="UP000031802"/>
    </source>
</evidence>
<proteinExistence type="predicted"/>
<reference evidence="1 2" key="2">
    <citation type="journal article" date="2015" name="PLoS ONE">
        <title>Whole-Genome Optical Mapping and Finished Genome Sequence of Sphingobacterium deserti sp. nov., a New Species Isolated from the Western Desert of China.</title>
        <authorList>
            <person name="Teng C."/>
            <person name="Zhou Z."/>
            <person name="Molnar I."/>
            <person name="Li X."/>
            <person name="Tang R."/>
            <person name="Chen M."/>
            <person name="Wang L."/>
            <person name="Su S."/>
            <person name="Zhang W."/>
            <person name="Lin M."/>
        </authorList>
    </citation>
    <scope>NUCLEOTIDE SEQUENCE [LARGE SCALE GENOMIC DNA]</scope>
    <source>
        <strain evidence="2">ACCC05744</strain>
    </source>
</reference>
<sequence length="176" mass="20178">MRRKHNGMRPQDIVILLKITTMYSDDWLLKDLANSLYISNSEVSESLERSVYANLIDFEKRNVHRRNLLDFLIHGIKYVFPAQAGILTRGVPTAHSHPFMQSFISSEQAYVWPSSFGSVLGQAIEPFYANQVKAIAEDEELYRLLALVDVIRVGKIREKAVAEKELKELLAHVKSY</sequence>
<protein>
    <submittedName>
        <fullName evidence="1">Uncharacterized protein</fullName>
    </submittedName>
</protein>
<dbReference type="AlphaFoldDB" id="A0A0B8T4M6"/>
<accession>A0A0B8T4M6</accession>
<dbReference type="Proteomes" id="UP000031802">
    <property type="component" value="Unassembled WGS sequence"/>
</dbReference>
<gene>
    <name evidence="1" type="ORF">DI53_1170</name>
</gene>
<dbReference type="eggNOG" id="ENOG502ZI89">
    <property type="taxonomic scope" value="Bacteria"/>
</dbReference>
<organism evidence="1 2">
    <name type="scientific">Sphingobacterium deserti</name>
    <dbReference type="NCBI Taxonomy" id="1229276"/>
    <lineage>
        <taxon>Bacteria</taxon>
        <taxon>Pseudomonadati</taxon>
        <taxon>Bacteroidota</taxon>
        <taxon>Sphingobacteriia</taxon>
        <taxon>Sphingobacteriales</taxon>
        <taxon>Sphingobacteriaceae</taxon>
        <taxon>Sphingobacterium</taxon>
    </lineage>
</organism>
<evidence type="ECO:0000313" key="1">
    <source>
        <dbReference type="EMBL" id="KGE14943.1"/>
    </source>
</evidence>
<dbReference type="PATRIC" id="fig|1229276.3.peg.1213"/>
<name>A0A0B8T4M6_9SPHI</name>